<dbReference type="Proteomes" id="UP000728185">
    <property type="component" value="Unassembled WGS sequence"/>
</dbReference>
<sequence>MEKKRSQSLILTPDDVKARRLKTLQTIEARRLEMVNRQLSRAETKALRQLDFQRSQFRRRLSDVTGHSCSSRVPTEGSSASPVVSGDCSPANGSQALTTGGRMSRSLCKIGRPVERQNQLRAPKTSTENMDVSVIQEIHGSCQQETRPPFWIRIPSMGISSRDHSTDLSSPNEADSPTTNNDSVCSSITNLVASPIVISDLQESSSPASTKVERFTFPPGGQTTTESGTRRLPDMRPMWLKALYKLREQRYARLHGQQAEECEELAALVTGCSLTNSLPANSKRITPKQGAAVAR</sequence>
<name>A0A8E0RZG3_9TREM</name>
<feature type="compositionally biased region" description="Polar residues" evidence="1">
    <location>
        <begin position="167"/>
        <end position="182"/>
    </location>
</feature>
<protein>
    <submittedName>
        <fullName evidence="2">Uncharacterized protein</fullName>
    </submittedName>
</protein>
<proteinExistence type="predicted"/>
<dbReference type="AlphaFoldDB" id="A0A8E0RZG3"/>
<feature type="region of interest" description="Disordered" evidence="1">
    <location>
        <begin position="161"/>
        <end position="182"/>
    </location>
</feature>
<evidence type="ECO:0000313" key="2">
    <source>
        <dbReference type="EMBL" id="KAA0196329.1"/>
    </source>
</evidence>
<gene>
    <name evidence="2" type="ORF">FBUS_09560</name>
</gene>
<feature type="region of interest" description="Disordered" evidence="1">
    <location>
        <begin position="64"/>
        <end position="99"/>
    </location>
</feature>
<accession>A0A8E0RZG3</accession>
<organism evidence="2 3">
    <name type="scientific">Fasciolopsis buskii</name>
    <dbReference type="NCBI Taxonomy" id="27845"/>
    <lineage>
        <taxon>Eukaryota</taxon>
        <taxon>Metazoa</taxon>
        <taxon>Spiralia</taxon>
        <taxon>Lophotrochozoa</taxon>
        <taxon>Platyhelminthes</taxon>
        <taxon>Trematoda</taxon>
        <taxon>Digenea</taxon>
        <taxon>Plagiorchiida</taxon>
        <taxon>Echinostomata</taxon>
        <taxon>Echinostomatoidea</taxon>
        <taxon>Fasciolidae</taxon>
        <taxon>Fasciolopsis</taxon>
    </lineage>
</organism>
<evidence type="ECO:0000313" key="3">
    <source>
        <dbReference type="Proteomes" id="UP000728185"/>
    </source>
</evidence>
<evidence type="ECO:0000256" key="1">
    <source>
        <dbReference type="SAM" id="MobiDB-lite"/>
    </source>
</evidence>
<comment type="caution">
    <text evidence="2">The sequence shown here is derived from an EMBL/GenBank/DDBJ whole genome shotgun (WGS) entry which is preliminary data.</text>
</comment>
<keyword evidence="3" id="KW-1185">Reference proteome</keyword>
<reference evidence="2" key="1">
    <citation type="submission" date="2019-05" db="EMBL/GenBank/DDBJ databases">
        <title>Annotation for the trematode Fasciolopsis buski.</title>
        <authorList>
            <person name="Choi Y.-J."/>
        </authorList>
    </citation>
    <scope>NUCLEOTIDE SEQUENCE</scope>
    <source>
        <strain evidence="2">HT</strain>
        <tissue evidence="2">Whole worm</tissue>
    </source>
</reference>
<dbReference type="EMBL" id="LUCM01003107">
    <property type="protein sequence ID" value="KAA0196329.1"/>
    <property type="molecule type" value="Genomic_DNA"/>
</dbReference>
<feature type="region of interest" description="Disordered" evidence="1">
    <location>
        <begin position="209"/>
        <end position="231"/>
    </location>
</feature>
<dbReference type="OrthoDB" id="6239749at2759"/>
<feature type="compositionally biased region" description="Polar residues" evidence="1">
    <location>
        <begin position="65"/>
        <end position="82"/>
    </location>
</feature>